<dbReference type="Proteomes" id="UP001597351">
    <property type="component" value="Unassembled WGS sequence"/>
</dbReference>
<comment type="caution">
    <text evidence="4">The sequence shown here is derived from an EMBL/GenBank/DDBJ whole genome shotgun (WGS) entry which is preliminary data.</text>
</comment>
<evidence type="ECO:0008006" key="6">
    <source>
        <dbReference type="Google" id="ProtNLM"/>
    </source>
</evidence>
<keyword evidence="5" id="KW-1185">Reference proteome</keyword>
<evidence type="ECO:0000256" key="3">
    <source>
        <dbReference type="SAM" id="Phobius"/>
    </source>
</evidence>
<sequence>MTITQRREPDVVDTGLALVAVLLAATVALGALLVLGDRGRAEAVSGTGERYGAVMSAAAEEADALVNVAHDDPASIERVVDGAAGDLARRYADSGVVLRSLTRQRAVARGAVVEVGVVALGPTSATVLAATDGTLATRASRGRPRERDARLRLELVLEDGRWLATSVEVLD</sequence>
<organism evidence="4 5">
    <name type="scientific">Nocardioides aestuarii</name>
    <dbReference type="NCBI Taxonomy" id="252231"/>
    <lineage>
        <taxon>Bacteria</taxon>
        <taxon>Bacillati</taxon>
        <taxon>Actinomycetota</taxon>
        <taxon>Actinomycetes</taxon>
        <taxon>Propionibacteriales</taxon>
        <taxon>Nocardioidaceae</taxon>
        <taxon>Nocardioides</taxon>
    </lineage>
</organism>
<dbReference type="RefSeq" id="WP_343921543.1">
    <property type="nucleotide sequence ID" value="NZ_BAAAJT010000003.1"/>
</dbReference>
<reference evidence="5" key="1">
    <citation type="journal article" date="2019" name="Int. J. Syst. Evol. Microbiol.">
        <title>The Global Catalogue of Microorganisms (GCM) 10K type strain sequencing project: providing services to taxonomists for standard genome sequencing and annotation.</title>
        <authorList>
            <consortium name="The Broad Institute Genomics Platform"/>
            <consortium name="The Broad Institute Genome Sequencing Center for Infectious Disease"/>
            <person name="Wu L."/>
            <person name="Ma J."/>
        </authorList>
    </citation>
    <scope>NUCLEOTIDE SEQUENCE [LARGE SCALE GENOMIC DNA]</scope>
    <source>
        <strain evidence="5">CGMCC 1.12477</strain>
    </source>
</reference>
<evidence type="ECO:0000313" key="5">
    <source>
        <dbReference type="Proteomes" id="UP001597351"/>
    </source>
</evidence>
<proteinExistence type="predicted"/>
<keyword evidence="3" id="KW-0812">Transmembrane</keyword>
<evidence type="ECO:0000256" key="1">
    <source>
        <dbReference type="ARBA" id="ARBA00004370"/>
    </source>
</evidence>
<keyword evidence="2 3" id="KW-0472">Membrane</keyword>
<keyword evidence="3" id="KW-1133">Transmembrane helix</keyword>
<protein>
    <recommendedName>
        <fullName evidence="6">Mce-associated membrane protein</fullName>
    </recommendedName>
</protein>
<feature type="transmembrane region" description="Helical" evidence="3">
    <location>
        <begin position="15"/>
        <end position="35"/>
    </location>
</feature>
<evidence type="ECO:0000313" key="4">
    <source>
        <dbReference type="EMBL" id="MFD1948871.1"/>
    </source>
</evidence>
<comment type="subcellular location">
    <subcellularLocation>
        <location evidence="1">Membrane</location>
    </subcellularLocation>
</comment>
<name>A0ABW4TTC6_9ACTN</name>
<evidence type="ECO:0000256" key="2">
    <source>
        <dbReference type="ARBA" id="ARBA00023136"/>
    </source>
</evidence>
<dbReference type="EMBL" id="JBHUGD010000004">
    <property type="protein sequence ID" value="MFD1948871.1"/>
    <property type="molecule type" value="Genomic_DNA"/>
</dbReference>
<dbReference type="PANTHER" id="PTHR37042:SF4">
    <property type="entry name" value="OUTER MEMBRANE PROTEIN RV1973"/>
    <property type="match status" value="1"/>
</dbReference>
<dbReference type="PANTHER" id="PTHR37042">
    <property type="entry name" value="OUTER MEMBRANE PROTEIN RV1973"/>
    <property type="match status" value="1"/>
</dbReference>
<accession>A0ABW4TTC6</accession>
<gene>
    <name evidence="4" type="ORF">ACFSDE_18860</name>
</gene>